<dbReference type="Pfam" id="PF05684">
    <property type="entry name" value="DUF819"/>
    <property type="match status" value="1"/>
</dbReference>
<feature type="transmembrane region" description="Helical" evidence="1">
    <location>
        <begin position="76"/>
        <end position="104"/>
    </location>
</feature>
<keyword evidence="1" id="KW-0472">Membrane</keyword>
<name>B8KVM6_9GAMM</name>
<feature type="transmembrane region" description="Helical" evidence="1">
    <location>
        <begin position="156"/>
        <end position="177"/>
    </location>
</feature>
<feature type="transmembrane region" description="Helical" evidence="1">
    <location>
        <begin position="216"/>
        <end position="235"/>
    </location>
</feature>
<evidence type="ECO:0000256" key="1">
    <source>
        <dbReference type="SAM" id="Phobius"/>
    </source>
</evidence>
<keyword evidence="3" id="KW-1185">Reference proteome</keyword>
<accession>B8KVM6</accession>
<dbReference type="PANTHER" id="PTHR34289">
    <property type="entry name" value="PROTEIN, PUTATIVE (DUF819)-RELATED"/>
    <property type="match status" value="1"/>
</dbReference>
<dbReference type="PANTHER" id="PTHR34289:SF8">
    <property type="entry name" value="DUF819 DOMAIN-CONTAINING PROTEIN"/>
    <property type="match status" value="1"/>
</dbReference>
<dbReference type="HOGENOM" id="CLU_034724_0_1_6"/>
<dbReference type="InterPro" id="IPR008537">
    <property type="entry name" value="DUF819"/>
</dbReference>
<organism evidence="2 3">
    <name type="scientific">Luminiphilus syltensis NOR5-1B</name>
    <dbReference type="NCBI Taxonomy" id="565045"/>
    <lineage>
        <taxon>Bacteria</taxon>
        <taxon>Pseudomonadati</taxon>
        <taxon>Pseudomonadota</taxon>
        <taxon>Gammaproteobacteria</taxon>
        <taxon>Cellvibrionales</taxon>
        <taxon>Halieaceae</taxon>
        <taxon>Luminiphilus</taxon>
    </lineage>
</organism>
<evidence type="ECO:0000313" key="2">
    <source>
        <dbReference type="EMBL" id="EED35594.1"/>
    </source>
</evidence>
<evidence type="ECO:0000313" key="3">
    <source>
        <dbReference type="Proteomes" id="UP000004699"/>
    </source>
</evidence>
<keyword evidence="1" id="KW-0812">Transmembrane</keyword>
<evidence type="ECO:0008006" key="4">
    <source>
        <dbReference type="Google" id="ProtNLM"/>
    </source>
</evidence>
<feature type="transmembrane region" description="Helical" evidence="1">
    <location>
        <begin position="16"/>
        <end position="38"/>
    </location>
</feature>
<dbReference type="OrthoDB" id="653763at2"/>
<feature type="transmembrane region" description="Helical" evidence="1">
    <location>
        <begin position="50"/>
        <end position="70"/>
    </location>
</feature>
<dbReference type="eggNOG" id="COG5505">
    <property type="taxonomic scope" value="Bacteria"/>
</dbReference>
<reference evidence="3" key="1">
    <citation type="journal article" date="2013" name="BMC Microbiol.">
        <title>Taxonomy and evolution of bacteriochlorophyll a-containing members of the OM60/NOR5 clade of marine gammaproteobacteria: description of Luminiphilus syltensis gen. nov., sp. nov., reclassification of Haliea rubra as Pseudohaliea rubra gen. nov., comb. nov., and emendation of Chromatocurvus halotolerans.</title>
        <authorList>
            <person name="Spring S."/>
            <person name="Riedel T."/>
            <person name="Sproer C."/>
            <person name="Yan S."/>
            <person name="Harder J."/>
            <person name="Fuchs B.M."/>
        </authorList>
    </citation>
    <scope>NUCLEOTIDE SEQUENCE [LARGE SCALE GENOMIC DNA]</scope>
    <source>
        <strain evidence="3">NOR51-B</strain>
    </source>
</reference>
<protein>
    <recommendedName>
        <fullName evidence="4">DUF819 family protein</fullName>
    </recommendedName>
</protein>
<feature type="transmembrane region" description="Helical" evidence="1">
    <location>
        <begin position="124"/>
        <end position="150"/>
    </location>
</feature>
<feature type="transmembrane region" description="Helical" evidence="1">
    <location>
        <begin position="268"/>
        <end position="294"/>
    </location>
</feature>
<proteinExistence type="predicted"/>
<sequence>MVQANLHHLWRDGGPLILLFMLAVAVTMFAGVLALLTFTKDNELSQLVPVLVATYIGGSVNFVAASQSLAVEQPELVAAALAADAVVGISYLVVLAAASGLAALNYNPDTNSEIVVDNSDDSTLPVFASLPISLAAAAFIVAVAQALVWWTELDSLFYLFIITLSVLIANAFPAFLGRLTIAPKLGVSGMYLFFAVIGGSTQLSAISTMFLPATGLAAFIVIVHALLFFIIGRILKKDFATLITVSNACILGPATAAAVASSRGWSHLVALGTLCGVLGYVIANFLIILLFPLLT</sequence>
<feature type="transmembrane region" description="Helical" evidence="1">
    <location>
        <begin position="189"/>
        <end position="210"/>
    </location>
</feature>
<dbReference type="Proteomes" id="UP000004699">
    <property type="component" value="Unassembled WGS sequence"/>
</dbReference>
<keyword evidence="1" id="KW-1133">Transmembrane helix</keyword>
<gene>
    <name evidence="2" type="ORF">NOR51B_1540</name>
</gene>
<dbReference type="AlphaFoldDB" id="B8KVM6"/>
<dbReference type="EMBL" id="DS999411">
    <property type="protein sequence ID" value="EED35594.1"/>
    <property type="molecule type" value="Genomic_DNA"/>
</dbReference>
<feature type="transmembrane region" description="Helical" evidence="1">
    <location>
        <begin position="242"/>
        <end position="262"/>
    </location>
</feature>